<name>A0A140E705_9GAMM</name>
<dbReference type="Proteomes" id="UP000030512">
    <property type="component" value="Chromosome"/>
</dbReference>
<dbReference type="RefSeq" id="WP_036273368.1">
    <property type="nucleotide sequence ID" value="NZ_CP014476.1"/>
</dbReference>
<evidence type="ECO:0008006" key="3">
    <source>
        <dbReference type="Google" id="ProtNLM"/>
    </source>
</evidence>
<dbReference type="STRING" id="1538553.JT25_022295"/>
<organism evidence="1 2">
    <name type="scientific">Methylomonas denitrificans</name>
    <dbReference type="NCBI Taxonomy" id="1538553"/>
    <lineage>
        <taxon>Bacteria</taxon>
        <taxon>Pseudomonadati</taxon>
        <taxon>Pseudomonadota</taxon>
        <taxon>Gammaproteobacteria</taxon>
        <taxon>Methylococcales</taxon>
        <taxon>Methylococcaceae</taxon>
        <taxon>Methylomonas</taxon>
    </lineage>
</organism>
<dbReference type="EMBL" id="CP014476">
    <property type="protein sequence ID" value="AMK79179.1"/>
    <property type="molecule type" value="Genomic_DNA"/>
</dbReference>
<evidence type="ECO:0000313" key="1">
    <source>
        <dbReference type="EMBL" id="AMK79179.1"/>
    </source>
</evidence>
<sequence>MKKVDIKLLILAISVLLNGCASLGKGITEAILEKQEEEDTRICEIKGEKFEGIKPQLEVHDRKMKLLMVHGVGNHLPGYSTQFMEKLAKELDLTVTSRNVKNIRLSDAKGIERPLGNLRIHRYLDASKSQEMLFYELTWSEISAKEKEVLSYDNSGEQSFRRAEVNDLLKKFSNDTGPDPIIYLGEKREDILSAFAQSFCWMIQGDWNSLPDDVKQTCSTKNVTPFYNDSYAFVSHSLGSRITIDGLQQIASKLSNGETANYYTALTNVLKNKEIPIYMMSNQLPMLQLGRALPEVANQADSYCRSEGAKYNDRIMAKTSVIAFSDPNDLLSYAIPHDFVNKYLDSRLCINVTNININVARVYDAFGLGKLANPMDAHIGYDTDDRVIALIAKGIANEHTAPIVKERCHWVETID</sequence>
<gene>
    <name evidence="1" type="ORF">JT25_022295</name>
</gene>
<dbReference type="KEGG" id="mdn:JT25_022295"/>
<accession>A0A140E705</accession>
<proteinExistence type="predicted"/>
<reference evidence="1 2" key="1">
    <citation type="journal article" date="2015" name="Environ. Microbiol.">
        <title>Methane oxidation coupled to nitrate reduction under hypoxia by the Gammaproteobacterium Methylomonas denitrificans, sp. nov. type strain FJG1.</title>
        <authorList>
            <person name="Kits K.D."/>
            <person name="Klotz M.G."/>
            <person name="Stein L.Y."/>
        </authorList>
    </citation>
    <scope>NUCLEOTIDE SEQUENCE [LARGE SCALE GENOMIC DNA]</scope>
    <source>
        <strain evidence="1 2">FJG1</strain>
    </source>
</reference>
<protein>
    <recommendedName>
        <fullName evidence="3">Alpha/beta hydrolase</fullName>
    </recommendedName>
</protein>
<dbReference type="AlphaFoldDB" id="A0A140E705"/>
<keyword evidence="2" id="KW-1185">Reference proteome</keyword>
<dbReference type="OrthoDB" id="8477673at2"/>
<evidence type="ECO:0000313" key="2">
    <source>
        <dbReference type="Proteomes" id="UP000030512"/>
    </source>
</evidence>